<evidence type="ECO:0000313" key="2">
    <source>
        <dbReference type="EMBL" id="OQD95936.1"/>
    </source>
</evidence>
<gene>
    <name evidence="2" type="ORF">PENSOL_c018G01381</name>
</gene>
<reference evidence="3" key="1">
    <citation type="journal article" date="2017" name="Nat. Microbiol.">
        <title>Global analysis of biosynthetic gene clusters reveals vast potential of secondary metabolite production in Penicillium species.</title>
        <authorList>
            <person name="Nielsen J.C."/>
            <person name="Grijseels S."/>
            <person name="Prigent S."/>
            <person name="Ji B."/>
            <person name="Dainat J."/>
            <person name="Nielsen K.F."/>
            <person name="Frisvad J.C."/>
            <person name="Workman M."/>
            <person name="Nielsen J."/>
        </authorList>
    </citation>
    <scope>NUCLEOTIDE SEQUENCE [LARGE SCALE GENOMIC DNA]</scope>
    <source>
        <strain evidence="3">IBT 29525</strain>
    </source>
</reference>
<keyword evidence="3" id="KW-1185">Reference proteome</keyword>
<accession>A0A1V6R411</accession>
<dbReference type="AlphaFoldDB" id="A0A1V6R411"/>
<evidence type="ECO:0000313" key="3">
    <source>
        <dbReference type="Proteomes" id="UP000191612"/>
    </source>
</evidence>
<dbReference type="Proteomes" id="UP000191612">
    <property type="component" value="Unassembled WGS sequence"/>
</dbReference>
<proteinExistence type="predicted"/>
<protein>
    <submittedName>
        <fullName evidence="2">Uncharacterized protein</fullName>
    </submittedName>
</protein>
<feature type="compositionally biased region" description="Basic and acidic residues" evidence="1">
    <location>
        <begin position="1"/>
        <end position="16"/>
    </location>
</feature>
<sequence length="92" mass="10320">MYERNQRHSEENDRRGYASPASGWIAKSRNPHPIFVWASFTGPTSLADTASFRSGRFPGYPLLMVTCIIHRKLCPASTPVGREYPLLVPVNS</sequence>
<evidence type="ECO:0000256" key="1">
    <source>
        <dbReference type="SAM" id="MobiDB-lite"/>
    </source>
</evidence>
<name>A0A1V6R411_9EURO</name>
<comment type="caution">
    <text evidence="2">The sequence shown here is derived from an EMBL/GenBank/DDBJ whole genome shotgun (WGS) entry which is preliminary data.</text>
</comment>
<dbReference type="EMBL" id="MDYO01000018">
    <property type="protein sequence ID" value="OQD95936.1"/>
    <property type="molecule type" value="Genomic_DNA"/>
</dbReference>
<organism evidence="2 3">
    <name type="scientific">Penicillium solitum</name>
    <dbReference type="NCBI Taxonomy" id="60172"/>
    <lineage>
        <taxon>Eukaryota</taxon>
        <taxon>Fungi</taxon>
        <taxon>Dikarya</taxon>
        <taxon>Ascomycota</taxon>
        <taxon>Pezizomycotina</taxon>
        <taxon>Eurotiomycetes</taxon>
        <taxon>Eurotiomycetidae</taxon>
        <taxon>Eurotiales</taxon>
        <taxon>Aspergillaceae</taxon>
        <taxon>Penicillium</taxon>
    </lineage>
</organism>
<feature type="region of interest" description="Disordered" evidence="1">
    <location>
        <begin position="1"/>
        <end position="27"/>
    </location>
</feature>